<feature type="signal peptide" evidence="1">
    <location>
        <begin position="1"/>
        <end position="23"/>
    </location>
</feature>
<dbReference type="Proteomes" id="UP000324748">
    <property type="component" value="Unassembled WGS sequence"/>
</dbReference>
<dbReference type="EMBL" id="VDEP01000009">
    <property type="protein sequence ID" value="KAA1137339.1"/>
    <property type="molecule type" value="Genomic_DNA"/>
</dbReference>
<evidence type="ECO:0000256" key="1">
    <source>
        <dbReference type="SAM" id="SignalP"/>
    </source>
</evidence>
<organism evidence="2 4">
    <name type="scientific">Puccinia graminis f. sp. tritici</name>
    <dbReference type="NCBI Taxonomy" id="56615"/>
    <lineage>
        <taxon>Eukaryota</taxon>
        <taxon>Fungi</taxon>
        <taxon>Dikarya</taxon>
        <taxon>Basidiomycota</taxon>
        <taxon>Pucciniomycotina</taxon>
        <taxon>Pucciniomycetes</taxon>
        <taxon>Pucciniales</taxon>
        <taxon>Pucciniaceae</taxon>
        <taxon>Puccinia</taxon>
    </lineage>
</organism>
<evidence type="ECO:0000313" key="4">
    <source>
        <dbReference type="Proteomes" id="UP000324748"/>
    </source>
</evidence>
<sequence length="124" mass="14179">MKNLATIAHLGLVYSQLISVVLTSERQTVDHLSSKVCDMCIGLEGYPQGPREPTLRFYKSFKEVSCSTLYRMPCSRPISVDAYICNNCNHYGIYGTTKCTENHPQMHPRYFKRPQEFLDHPSTS</sequence>
<evidence type="ECO:0000313" key="2">
    <source>
        <dbReference type="EMBL" id="KAA1067972.1"/>
    </source>
</evidence>
<protein>
    <submittedName>
        <fullName evidence="2">Uncharacterized protein</fullName>
    </submittedName>
</protein>
<reference evidence="4 5" key="1">
    <citation type="submission" date="2019-05" db="EMBL/GenBank/DDBJ databases">
        <title>Emergence of the Ug99 lineage of the wheat stem rust pathogen through somatic hybridization.</title>
        <authorList>
            <person name="Li F."/>
            <person name="Upadhyaya N.M."/>
            <person name="Sperschneider J."/>
            <person name="Matny O."/>
            <person name="Nguyen-Phuc H."/>
            <person name="Mago R."/>
            <person name="Raley C."/>
            <person name="Miller M.E."/>
            <person name="Silverstein K.A.T."/>
            <person name="Henningsen E."/>
            <person name="Hirsch C.D."/>
            <person name="Visser B."/>
            <person name="Pretorius Z.A."/>
            <person name="Steffenson B.J."/>
            <person name="Schwessinger B."/>
            <person name="Dodds P.N."/>
            <person name="Figueroa M."/>
        </authorList>
    </citation>
    <scope>NUCLEOTIDE SEQUENCE [LARGE SCALE GENOMIC DNA]</scope>
    <source>
        <strain evidence="2">21-0</strain>
        <strain evidence="3 5">Ug99</strain>
    </source>
</reference>
<evidence type="ECO:0000313" key="5">
    <source>
        <dbReference type="Proteomes" id="UP000325313"/>
    </source>
</evidence>
<name>A0A5B0LU58_PUCGR</name>
<comment type="caution">
    <text evidence="2">The sequence shown here is derived from an EMBL/GenBank/DDBJ whole genome shotgun (WGS) entry which is preliminary data.</text>
</comment>
<dbReference type="AlphaFoldDB" id="A0A5B0LU58"/>
<proteinExistence type="predicted"/>
<gene>
    <name evidence="2" type="ORF">PGT21_023623</name>
    <name evidence="3" type="ORF">PGTUg99_012500</name>
</gene>
<accession>A0A5B0LU58</accession>
<evidence type="ECO:0000313" key="3">
    <source>
        <dbReference type="EMBL" id="KAA1137339.1"/>
    </source>
</evidence>
<keyword evidence="4" id="KW-1185">Reference proteome</keyword>
<dbReference type="EMBL" id="VSWC01000184">
    <property type="protein sequence ID" value="KAA1067972.1"/>
    <property type="molecule type" value="Genomic_DNA"/>
</dbReference>
<keyword evidence="1" id="KW-0732">Signal</keyword>
<dbReference type="Proteomes" id="UP000325313">
    <property type="component" value="Unassembled WGS sequence"/>
</dbReference>
<feature type="chain" id="PRO_5036137080" evidence="1">
    <location>
        <begin position="24"/>
        <end position="124"/>
    </location>
</feature>